<dbReference type="STRING" id="1365824.V5E679"/>
<dbReference type="GeneID" id="27421002"/>
<accession>V5E679</accession>
<dbReference type="Pfam" id="PF12222">
    <property type="entry name" value="PNGaseA"/>
    <property type="match status" value="1"/>
</dbReference>
<evidence type="ECO:0000259" key="3">
    <source>
        <dbReference type="Pfam" id="PF12222"/>
    </source>
</evidence>
<dbReference type="InterPro" id="IPR056948">
    <property type="entry name" value="PNGaseA_N"/>
</dbReference>
<keyword evidence="2" id="KW-0732">Signal</keyword>
<dbReference type="RefSeq" id="XP_016290750.1">
    <property type="nucleotide sequence ID" value="XM_016438309.1"/>
</dbReference>
<dbReference type="PANTHER" id="PTHR31104">
    <property type="entry name" value="PEPTIDE-N4-(N-ACETYL-BETA-GLUCOSAMINYL)ASPARAGINE AMIDASE A PROTEIN"/>
    <property type="match status" value="1"/>
</dbReference>
<feature type="compositionally biased region" description="Polar residues" evidence="1">
    <location>
        <begin position="37"/>
        <end position="65"/>
    </location>
</feature>
<dbReference type="HOGENOM" id="CLU_011027_2_0_1"/>
<reference evidence="5" key="1">
    <citation type="journal article" date="2013" name="Genome Announc.">
        <title>Draft genome sequence of Pseudozyma brasiliensis sp. nov. strain GHG001, a high producer of endo-1,4-xylanase isolated from an insect pest of sugarcane.</title>
        <authorList>
            <person name="Oliveira J.V.D.C."/>
            <person name="dos Santos R.A.C."/>
            <person name="Borges T.A."/>
            <person name="Riano-Pachon D.M."/>
            <person name="Goldman G.H."/>
        </authorList>
    </citation>
    <scope>NUCLEOTIDE SEQUENCE [LARGE SCALE GENOMIC DNA]</scope>
    <source>
        <strain evidence="5">GHG001</strain>
    </source>
</reference>
<feature type="signal peptide" evidence="2">
    <location>
        <begin position="1"/>
        <end position="18"/>
    </location>
</feature>
<feature type="domain" description="Peptide N-acetyl-beta-D-glucosaminyl asparaginase amidase A N-terminal" evidence="3">
    <location>
        <begin position="78"/>
        <end position="421"/>
    </location>
</feature>
<dbReference type="AlphaFoldDB" id="V5E679"/>
<evidence type="ECO:0000313" key="4">
    <source>
        <dbReference type="EMBL" id="EST05761.1"/>
    </source>
</evidence>
<feature type="region of interest" description="Disordered" evidence="1">
    <location>
        <begin position="37"/>
        <end position="67"/>
    </location>
</feature>
<dbReference type="InterPro" id="IPR021102">
    <property type="entry name" value="PNGase_A"/>
</dbReference>
<dbReference type="OrthoDB" id="1612078at2759"/>
<dbReference type="Proteomes" id="UP000019377">
    <property type="component" value="Unassembled WGS sequence"/>
</dbReference>
<sequence>MRLAQYALLVTAIASIGAVELSQQLKIPSIWSSPMFQSGGDTSSSTPPNGQPQPQSTSTPLSESFQIHPPAPILTHSGISCSVTLVNRSFANSYGSTSHLLFDPLVSFSGTPCADPISWTGLTLDIHGETRGRQFDRLGTVWIGNNVTGQGVEVMRLDNPEPTRTGVYWDIQKDVGRYWSLWSQRADVVFDLPNIVDETYTGALNVTLSLTASVDGVVGQGGKHRRRASVAALPLAERAPDLVLPLSKRLQTANSVFLITGVNNASTSLTIPQNAARAIVEIYASGTANEEFWYTNLPTRFLTPSLSSAGYFGHGTYREVQLHIDGRFAGFVTPYPVVFTGGVNPLLWRPNANWGSFDQPSYNVDITPWLGKLTDGEVHEFVVKVVSGETGGAVGEGWFVSGNVQVYLDESGERTTGEVVRVEGGDEVDGWVDGTMEGDPTTNGSLTYEVGLRRSRKFGVVSSIRTGSGKEYLAGWYQQAQYGNEGYVNATAQTNDQRSYGWMRSVVFDNSSIDSSWSWDDLQILSDAGLQDVQAVQLDYNYPLYVASYLSNSSFDAQVTQQFDRTVRRISPTSSTEALGQMVGDETTVVHADPVAALAHTTLSSRRGEARSVLVDGHIANGTGTSEQTFMYRDMAGGTIDRLTRTNTTSVLEDRLRGSASGRAQPMQLTTA</sequence>
<evidence type="ECO:0000313" key="5">
    <source>
        <dbReference type="Proteomes" id="UP000019377"/>
    </source>
</evidence>
<evidence type="ECO:0000256" key="2">
    <source>
        <dbReference type="SAM" id="SignalP"/>
    </source>
</evidence>
<gene>
    <name evidence="4" type="ORF">PSEUBRA_SCAF4g04928</name>
</gene>
<protein>
    <recommendedName>
        <fullName evidence="3">Peptide N-acetyl-beta-D-glucosaminyl asparaginase amidase A N-terminal domain-containing protein</fullName>
    </recommendedName>
</protein>
<organism evidence="4 5">
    <name type="scientific">Kalmanozyma brasiliensis (strain GHG001)</name>
    <name type="common">Yeast</name>
    <name type="synonym">Pseudozyma brasiliensis</name>
    <dbReference type="NCBI Taxonomy" id="1365824"/>
    <lineage>
        <taxon>Eukaryota</taxon>
        <taxon>Fungi</taxon>
        <taxon>Dikarya</taxon>
        <taxon>Basidiomycota</taxon>
        <taxon>Ustilaginomycotina</taxon>
        <taxon>Ustilaginomycetes</taxon>
        <taxon>Ustilaginales</taxon>
        <taxon>Ustilaginaceae</taxon>
        <taxon>Kalmanozyma</taxon>
    </lineage>
</organism>
<dbReference type="EMBL" id="KI545884">
    <property type="protein sequence ID" value="EST05761.1"/>
    <property type="molecule type" value="Genomic_DNA"/>
</dbReference>
<keyword evidence="5" id="KW-1185">Reference proteome</keyword>
<proteinExistence type="predicted"/>
<feature type="chain" id="PRO_5004732174" description="Peptide N-acetyl-beta-D-glucosaminyl asparaginase amidase A N-terminal domain-containing protein" evidence="2">
    <location>
        <begin position="19"/>
        <end position="672"/>
    </location>
</feature>
<evidence type="ECO:0000256" key="1">
    <source>
        <dbReference type="SAM" id="MobiDB-lite"/>
    </source>
</evidence>
<dbReference type="eggNOG" id="ENOG502QSXK">
    <property type="taxonomic scope" value="Eukaryota"/>
</dbReference>
<name>V5E679_KALBG</name>